<evidence type="ECO:0000313" key="2">
    <source>
        <dbReference type="Proteomes" id="UP000000366"/>
    </source>
</evidence>
<proteinExistence type="predicted"/>
<dbReference type="STRING" id="420662.Mpe_A3352"/>
<dbReference type="eggNOG" id="COG3313">
    <property type="taxonomic scope" value="Bacteria"/>
</dbReference>
<dbReference type="PANTHER" id="PTHR35175:SF2">
    <property type="entry name" value="DUF1289 DOMAIN-CONTAINING PROTEIN"/>
    <property type="match status" value="1"/>
</dbReference>
<organism evidence="1 2">
    <name type="scientific">Methylibium petroleiphilum (strain ATCC BAA-1232 / LMG 22953 / PM1)</name>
    <dbReference type="NCBI Taxonomy" id="420662"/>
    <lineage>
        <taxon>Bacteria</taxon>
        <taxon>Pseudomonadati</taxon>
        <taxon>Pseudomonadota</taxon>
        <taxon>Betaproteobacteria</taxon>
        <taxon>Burkholderiales</taxon>
        <taxon>Sphaerotilaceae</taxon>
        <taxon>Methylibium</taxon>
    </lineage>
</organism>
<protein>
    <recommendedName>
        <fullName evidence="3">Fe-S protein</fullName>
    </recommendedName>
</protein>
<dbReference type="EMBL" id="CP000555">
    <property type="protein sequence ID" value="ABM96305.1"/>
    <property type="molecule type" value="Genomic_DNA"/>
</dbReference>
<dbReference type="Proteomes" id="UP000000366">
    <property type="component" value="Chromosome"/>
</dbReference>
<dbReference type="HOGENOM" id="CLU_162538_1_2_4"/>
<evidence type="ECO:0000313" key="1">
    <source>
        <dbReference type="EMBL" id="ABM96305.1"/>
    </source>
</evidence>
<keyword evidence="2" id="KW-1185">Reference proteome</keyword>
<gene>
    <name evidence="1" type="ordered locus">Mpe_A3352</name>
</gene>
<dbReference type="Pfam" id="PF06945">
    <property type="entry name" value="DUF1289"/>
    <property type="match status" value="1"/>
</dbReference>
<dbReference type="AlphaFoldDB" id="A2SL66"/>
<dbReference type="PANTHER" id="PTHR35175">
    <property type="entry name" value="DUF1289 DOMAIN-CONTAINING PROTEIN"/>
    <property type="match status" value="1"/>
</dbReference>
<accession>A2SL66</accession>
<dbReference type="InterPro" id="IPR010710">
    <property type="entry name" value="DUF1289"/>
</dbReference>
<dbReference type="RefSeq" id="WP_011830926.1">
    <property type="nucleotide sequence ID" value="NC_008825.1"/>
</dbReference>
<reference evidence="1 2" key="1">
    <citation type="journal article" date="2007" name="J. Bacteriol.">
        <title>Whole-genome analysis of the methyl tert-butyl ether-degrading beta-proteobacterium Methylibium petroleiphilum PM1.</title>
        <authorList>
            <person name="Kane S.R."/>
            <person name="Chakicherla A.Y."/>
            <person name="Chain P.S.G."/>
            <person name="Schmidt R."/>
            <person name="Shin M.W."/>
            <person name="Legler T.C."/>
            <person name="Scow K.M."/>
            <person name="Larimer F.W."/>
            <person name="Lucas S.M."/>
            <person name="Richardson P.M."/>
            <person name="Hristova K.R."/>
        </authorList>
    </citation>
    <scope>NUCLEOTIDE SEQUENCE [LARGE SCALE GENOMIC DNA]</scope>
    <source>
        <strain evidence="2">ATCC BAA-1232 / LMG 22953 / PM1</strain>
    </source>
</reference>
<evidence type="ECO:0008006" key="3">
    <source>
        <dbReference type="Google" id="ProtNLM"/>
    </source>
</evidence>
<dbReference type="KEGG" id="mpt:Mpe_A3352"/>
<name>A2SL66_METPP</name>
<sequence length="74" mass="8189">MSPTHGRPTTRDDDVTPVASPCIDICRIDAASGWCEGCYRTIDEIAAWSRLDDAGKRAVWLQLDVRRKPEESAG</sequence>